<keyword evidence="2" id="KW-0732">Signal</keyword>
<feature type="region of interest" description="Disordered" evidence="1">
    <location>
        <begin position="148"/>
        <end position="170"/>
    </location>
</feature>
<dbReference type="EMBL" id="JAOZYB010000068">
    <property type="protein sequence ID" value="MEB3960842.1"/>
    <property type="molecule type" value="Genomic_DNA"/>
</dbReference>
<protein>
    <recommendedName>
        <fullName evidence="5">Lipoprotein</fullName>
    </recommendedName>
</protein>
<proteinExistence type="predicted"/>
<evidence type="ECO:0008006" key="5">
    <source>
        <dbReference type="Google" id="ProtNLM"/>
    </source>
</evidence>
<dbReference type="PROSITE" id="PS51257">
    <property type="entry name" value="PROKAR_LIPOPROTEIN"/>
    <property type="match status" value="1"/>
</dbReference>
<comment type="caution">
    <text evidence="3">The sequence shown here is derived from an EMBL/GenBank/DDBJ whole genome shotgun (WGS) entry which is preliminary data.</text>
</comment>
<reference evidence="3 4" key="1">
    <citation type="submission" date="2022-10" db="EMBL/GenBank/DDBJ databases">
        <authorList>
            <person name="Xie J."/>
            <person name="Shen N."/>
        </authorList>
    </citation>
    <scope>NUCLEOTIDE SEQUENCE [LARGE SCALE GENOMIC DNA]</scope>
    <source>
        <strain evidence="3 4">DSM 41681</strain>
    </source>
</reference>
<dbReference type="RefSeq" id="WP_324768006.1">
    <property type="nucleotide sequence ID" value="NZ_BAAATS010000028.1"/>
</dbReference>
<evidence type="ECO:0000313" key="3">
    <source>
        <dbReference type="EMBL" id="MEB3960842.1"/>
    </source>
</evidence>
<organism evidence="3 4">
    <name type="scientific">Streptomyces kunmingensis</name>
    <dbReference type="NCBI Taxonomy" id="68225"/>
    <lineage>
        <taxon>Bacteria</taxon>
        <taxon>Bacillati</taxon>
        <taxon>Actinomycetota</taxon>
        <taxon>Actinomycetes</taxon>
        <taxon>Kitasatosporales</taxon>
        <taxon>Streptomycetaceae</taxon>
        <taxon>Streptomyces</taxon>
    </lineage>
</organism>
<name>A0ABU6C9K0_9ACTN</name>
<accession>A0ABU6C9K0</accession>
<evidence type="ECO:0000313" key="4">
    <source>
        <dbReference type="Proteomes" id="UP001352223"/>
    </source>
</evidence>
<keyword evidence="4" id="KW-1185">Reference proteome</keyword>
<sequence>MLLRSGIARPISLLLAALAAAGMLTGCGLQELAHDCEGTDDRVKEIAALDILDSRPAGATVAPGSEKVDAGCWADSGDVSLYAGRTYVSPGTRAEVAAHYRTVAKRDGWDPDPGGSSGDLCFVKEEMSLRVAFLTAEDLAKDLAEDLAEDRAEDGDGSRPDLPSGAGYSVNVDSYVHSGEASC</sequence>
<feature type="signal peptide" evidence="2">
    <location>
        <begin position="1"/>
        <end position="19"/>
    </location>
</feature>
<gene>
    <name evidence="3" type="ORF">OKJ48_11390</name>
</gene>
<evidence type="ECO:0000256" key="1">
    <source>
        <dbReference type="SAM" id="MobiDB-lite"/>
    </source>
</evidence>
<evidence type="ECO:0000256" key="2">
    <source>
        <dbReference type="SAM" id="SignalP"/>
    </source>
</evidence>
<feature type="chain" id="PRO_5045293261" description="Lipoprotein" evidence="2">
    <location>
        <begin position="20"/>
        <end position="183"/>
    </location>
</feature>
<dbReference type="Proteomes" id="UP001352223">
    <property type="component" value="Unassembled WGS sequence"/>
</dbReference>